<accession>A0A0S7WG63</accession>
<proteinExistence type="predicted"/>
<dbReference type="EMBL" id="LIZT01000073">
    <property type="protein sequence ID" value="KPJ49156.1"/>
    <property type="molecule type" value="Genomic_DNA"/>
</dbReference>
<evidence type="ECO:0000313" key="1">
    <source>
        <dbReference type="EMBL" id="KPJ49156.1"/>
    </source>
</evidence>
<dbReference type="AlphaFoldDB" id="A0A0S7WG63"/>
<dbReference type="Proteomes" id="UP000051124">
    <property type="component" value="Unassembled WGS sequence"/>
</dbReference>
<evidence type="ECO:0000313" key="2">
    <source>
        <dbReference type="Proteomes" id="UP000051124"/>
    </source>
</evidence>
<sequence length="64" mass="7070">MPSGCSVVLDSLDGDGKSSEFLVEWRRTSVFDNTLINVPRGEFTLLATWIISVLTAYPFQAKCS</sequence>
<name>A0A0S7WG63_UNCT6</name>
<comment type="caution">
    <text evidence="1">The sequence shown here is derived from an EMBL/GenBank/DDBJ whole genome shotgun (WGS) entry which is preliminary data.</text>
</comment>
<organism evidence="1 2">
    <name type="scientific">candidate division TA06 bacterium DG_26</name>
    <dbReference type="NCBI Taxonomy" id="1703771"/>
    <lineage>
        <taxon>Bacteria</taxon>
        <taxon>Bacteria division TA06</taxon>
    </lineage>
</organism>
<protein>
    <submittedName>
        <fullName evidence="1">Uncharacterized protein</fullName>
    </submittedName>
</protein>
<reference evidence="1 2" key="1">
    <citation type="journal article" date="2015" name="Microbiome">
        <title>Genomic resolution of linkages in carbon, nitrogen, and sulfur cycling among widespread estuary sediment bacteria.</title>
        <authorList>
            <person name="Baker B.J."/>
            <person name="Lazar C.S."/>
            <person name="Teske A.P."/>
            <person name="Dick G.J."/>
        </authorList>
    </citation>
    <scope>NUCLEOTIDE SEQUENCE [LARGE SCALE GENOMIC DNA]</scope>
    <source>
        <strain evidence="1">DG_26</strain>
    </source>
</reference>
<gene>
    <name evidence="1" type="ORF">AMJ40_06165</name>
</gene>